<evidence type="ECO:0000259" key="12">
    <source>
        <dbReference type="Pfam" id="PF12706"/>
    </source>
</evidence>
<feature type="domain" description="Metallo-beta-lactamase" evidence="12">
    <location>
        <begin position="517"/>
        <end position="728"/>
    </location>
</feature>
<feature type="domain" description="tRNase Z endonuclease" evidence="13">
    <location>
        <begin position="6"/>
        <end position="68"/>
    </location>
</feature>
<dbReference type="InterPro" id="IPR047151">
    <property type="entry name" value="RNZ2-like"/>
</dbReference>
<dbReference type="GO" id="GO:1990180">
    <property type="term" value="P:mitochondrial tRNA 3'-end processing"/>
    <property type="evidence" value="ECO:0007669"/>
    <property type="project" value="TreeGrafter"/>
</dbReference>
<evidence type="ECO:0000256" key="6">
    <source>
        <dbReference type="ARBA" id="ARBA00022722"/>
    </source>
</evidence>
<keyword evidence="9" id="KW-0378">Hydrolase</keyword>
<keyword evidence="6" id="KW-0540">Nuclease</keyword>
<proteinExistence type="inferred from homology"/>
<dbReference type="GO" id="GO:0046872">
    <property type="term" value="F:metal ion binding"/>
    <property type="evidence" value="ECO:0007669"/>
    <property type="project" value="UniProtKB-KW"/>
</dbReference>
<dbReference type="PANTHER" id="PTHR12553:SF49">
    <property type="entry name" value="ZINC PHOSPHODIESTERASE ELAC PROTEIN 2"/>
    <property type="match status" value="1"/>
</dbReference>
<dbReference type="Proteomes" id="UP000326924">
    <property type="component" value="Unassembled WGS sequence"/>
</dbReference>
<evidence type="ECO:0000256" key="9">
    <source>
        <dbReference type="ARBA" id="ARBA00022801"/>
    </source>
</evidence>
<dbReference type="InterPro" id="IPR027794">
    <property type="entry name" value="tRNase_Z_dom"/>
</dbReference>
<dbReference type="InterPro" id="IPR036866">
    <property type="entry name" value="RibonucZ/Hydroxyglut_hydro"/>
</dbReference>
<dbReference type="EMBL" id="VXIS01000064">
    <property type="protein sequence ID" value="KAA8908848.1"/>
    <property type="molecule type" value="Genomic_DNA"/>
</dbReference>
<protein>
    <recommendedName>
        <fullName evidence="4">ribonuclease Z</fullName>
        <ecNumber evidence="4">3.1.26.11</ecNumber>
    </recommendedName>
</protein>
<sequence length="788" mass="87584">MRSYAQVLTAYSSDTPGTTVVVHLDEQRYVFGRFAEGTQRAFVQRKARMNKVEDVFLTGRTEWASIGGLVGFLLTMGDQRQSGKPITVHGGENLLHALAATRSFVFRGQLKLEVDEIEEAAKPKIFKDQNVTVKTLHIKPTKGDSADLVTKKRSAQEMQSPQERMKVLRNVFDHMFASQRNVNKAEGELEEVDPLVTEEREGKRSRNSSQENLPTAAEGQQPDHQQRSLASARAVGLERLPVSTPSNVALSYILKMHDHRGKFLVQKAKELGVEPGRNFGWLTSGRTVTTASGRVVHPHEVMEPTVLGTGVAICDLPDPDYVADFVFHREWSDTEEVQKVVGAFFYILGRGVAHHPDLVKFMERFPGSKHIIAAPDVCPDSIHLQGAGAISARLSLLDPVFFPSLHSSTVPEVPPPNSAMASEFGLMFQIQPTWELIRSQVEEPFDAQAALHKGEPGINFISVALETRKSLSSNPPEKEDFPGSDVEVYTLGTGSAAPSKYRNVSCTLVTIPGNCSILLDCGEGTVGQMKRVMGPEEFARRVMDVRALYISHLHADHHLGSISFLKEQRQLLRVSGQPDRPTYIVAPLRFWHWLTDFSSVEDFGLNNLVFVPNEGLRRNGVFTPPHAYSRLLDDLKLVRWETAPAFHCQSSFTTAVTFENDFKLAYSGDTRPTRSFVDIGRNATLLVHEATFDDELVEEAIAKKHSTINEAIKAGKNMGARKTALVHFSQRYPKAPTFGPDDAADVVYGFDYMRFRVGDVARFKRIVPGLAKAWGTGEGEEDEEHVVE</sequence>
<evidence type="ECO:0000256" key="10">
    <source>
        <dbReference type="ARBA" id="ARBA00022833"/>
    </source>
</evidence>
<keyword evidence="8" id="KW-0255">Endonuclease</keyword>
<evidence type="ECO:0000256" key="2">
    <source>
        <dbReference type="ARBA" id="ARBA00001947"/>
    </source>
</evidence>
<comment type="caution">
    <text evidence="14">The sequence shown here is derived from an EMBL/GenBank/DDBJ whole genome shotgun (WGS) entry which is preliminary data.</text>
</comment>
<evidence type="ECO:0000313" key="14">
    <source>
        <dbReference type="EMBL" id="KAA8908848.1"/>
    </source>
</evidence>
<dbReference type="Pfam" id="PF13691">
    <property type="entry name" value="Lactamase_B_4"/>
    <property type="match status" value="1"/>
</dbReference>
<keyword evidence="7" id="KW-0479">Metal-binding</keyword>
<dbReference type="InParanoid" id="A0A5J5EZW9"/>
<evidence type="ECO:0000256" key="4">
    <source>
        <dbReference type="ARBA" id="ARBA00012477"/>
    </source>
</evidence>
<dbReference type="EC" id="3.1.26.11" evidence="4"/>
<dbReference type="OrthoDB" id="527344at2759"/>
<dbReference type="InterPro" id="IPR001279">
    <property type="entry name" value="Metallo-B-lactamas"/>
</dbReference>
<keyword evidence="10" id="KW-0862">Zinc</keyword>
<dbReference type="Gene3D" id="3.60.15.10">
    <property type="entry name" value="Ribonuclease Z/Hydroxyacylglutathione hydrolase-like"/>
    <property type="match status" value="2"/>
</dbReference>
<dbReference type="CDD" id="cd07718">
    <property type="entry name" value="RNaseZ_ELAC1_ELAC2-C-term-like_MBL-fold"/>
    <property type="match status" value="1"/>
</dbReference>
<evidence type="ECO:0000256" key="5">
    <source>
        <dbReference type="ARBA" id="ARBA00022694"/>
    </source>
</evidence>
<gene>
    <name evidence="14" type="ORF">FN846DRAFT_648066</name>
</gene>
<evidence type="ECO:0000256" key="11">
    <source>
        <dbReference type="SAM" id="MobiDB-lite"/>
    </source>
</evidence>
<name>A0A5J5EZW9_9PEZI</name>
<dbReference type="GO" id="GO:0042781">
    <property type="term" value="F:3'-tRNA processing endoribonuclease activity"/>
    <property type="evidence" value="ECO:0007669"/>
    <property type="project" value="UniProtKB-EC"/>
</dbReference>
<dbReference type="PANTHER" id="PTHR12553">
    <property type="entry name" value="ZINC PHOSPHODIESTERASE ELAC PROTEIN 2"/>
    <property type="match status" value="1"/>
</dbReference>
<accession>A0A5J5EZW9</accession>
<keyword evidence="5" id="KW-0819">tRNA processing</keyword>
<evidence type="ECO:0000256" key="1">
    <source>
        <dbReference type="ARBA" id="ARBA00000402"/>
    </source>
</evidence>
<dbReference type="SUPFAM" id="SSF56281">
    <property type="entry name" value="Metallo-hydrolase/oxidoreductase"/>
    <property type="match status" value="2"/>
</dbReference>
<evidence type="ECO:0000256" key="3">
    <source>
        <dbReference type="ARBA" id="ARBA00007823"/>
    </source>
</evidence>
<comment type="catalytic activity">
    <reaction evidence="1">
        <text>Endonucleolytic cleavage of RNA, removing extra 3' nucleotides from tRNA precursor, generating 3' termini of tRNAs. A 3'-hydroxy group is left at the tRNA terminus and a 5'-phosphoryl group is left at the trailer molecule.</text>
        <dbReference type="EC" id="3.1.26.11"/>
    </reaction>
</comment>
<dbReference type="Pfam" id="PF12706">
    <property type="entry name" value="Lactamase_B_2"/>
    <property type="match status" value="1"/>
</dbReference>
<dbReference type="AlphaFoldDB" id="A0A5J5EZW9"/>
<dbReference type="FunCoup" id="A0A5J5EZW9">
    <property type="interactions" value="1258"/>
</dbReference>
<organism evidence="14 15">
    <name type="scientific">Sphaerosporella brunnea</name>
    <dbReference type="NCBI Taxonomy" id="1250544"/>
    <lineage>
        <taxon>Eukaryota</taxon>
        <taxon>Fungi</taxon>
        <taxon>Dikarya</taxon>
        <taxon>Ascomycota</taxon>
        <taxon>Pezizomycotina</taxon>
        <taxon>Pezizomycetes</taxon>
        <taxon>Pezizales</taxon>
        <taxon>Pyronemataceae</taxon>
        <taxon>Sphaerosporella</taxon>
    </lineage>
</organism>
<feature type="region of interest" description="Disordered" evidence="11">
    <location>
        <begin position="142"/>
        <end position="162"/>
    </location>
</feature>
<reference evidence="14 15" key="1">
    <citation type="submission" date="2019-09" db="EMBL/GenBank/DDBJ databases">
        <title>Draft genome of the ectomycorrhizal ascomycete Sphaerosporella brunnea.</title>
        <authorList>
            <consortium name="DOE Joint Genome Institute"/>
            <person name="Benucci G.M."/>
            <person name="Marozzi G."/>
            <person name="Antonielli L."/>
            <person name="Sanchez S."/>
            <person name="Marco P."/>
            <person name="Wang X."/>
            <person name="Falini L.B."/>
            <person name="Barry K."/>
            <person name="Haridas S."/>
            <person name="Lipzen A."/>
            <person name="Labutti K."/>
            <person name="Grigoriev I.V."/>
            <person name="Murat C."/>
            <person name="Martin F."/>
            <person name="Albertini E."/>
            <person name="Donnini D."/>
            <person name="Bonito G."/>
        </authorList>
    </citation>
    <scope>NUCLEOTIDE SEQUENCE [LARGE SCALE GENOMIC DNA]</scope>
    <source>
        <strain evidence="14 15">Sb_GMNB300</strain>
    </source>
</reference>
<keyword evidence="15" id="KW-1185">Reference proteome</keyword>
<evidence type="ECO:0000256" key="7">
    <source>
        <dbReference type="ARBA" id="ARBA00022723"/>
    </source>
</evidence>
<dbReference type="GO" id="GO:0005739">
    <property type="term" value="C:mitochondrion"/>
    <property type="evidence" value="ECO:0007669"/>
    <property type="project" value="TreeGrafter"/>
</dbReference>
<evidence type="ECO:0000256" key="8">
    <source>
        <dbReference type="ARBA" id="ARBA00022759"/>
    </source>
</evidence>
<feature type="region of interest" description="Disordered" evidence="11">
    <location>
        <begin position="183"/>
        <end position="230"/>
    </location>
</feature>
<evidence type="ECO:0000259" key="13">
    <source>
        <dbReference type="Pfam" id="PF13691"/>
    </source>
</evidence>
<comment type="cofactor">
    <cofactor evidence="2">
        <name>Zn(2+)</name>
        <dbReference type="ChEBI" id="CHEBI:29105"/>
    </cofactor>
</comment>
<comment type="similarity">
    <text evidence="3">Belongs to the RNase Z family.</text>
</comment>
<evidence type="ECO:0000313" key="15">
    <source>
        <dbReference type="Proteomes" id="UP000326924"/>
    </source>
</evidence>